<proteinExistence type="predicted"/>
<evidence type="ECO:0000313" key="3">
    <source>
        <dbReference type="Proteomes" id="UP000322887"/>
    </source>
</evidence>
<gene>
    <name evidence="2" type="ORF">GmarT_34170</name>
</gene>
<feature type="region of interest" description="Disordered" evidence="1">
    <location>
        <begin position="61"/>
        <end position="84"/>
    </location>
</feature>
<name>A0ABX5YPN6_9PLAN</name>
<evidence type="ECO:0000256" key="1">
    <source>
        <dbReference type="SAM" id="MobiDB-lite"/>
    </source>
</evidence>
<reference evidence="2 3" key="1">
    <citation type="submission" date="2019-08" db="EMBL/GenBank/DDBJ databases">
        <title>Deep-cultivation of Planctomycetes and their phenomic and genomic characterization uncovers novel biology.</title>
        <authorList>
            <person name="Wiegand S."/>
            <person name="Jogler M."/>
            <person name="Boedeker C."/>
            <person name="Pinto D."/>
            <person name="Vollmers J."/>
            <person name="Rivas-Marin E."/>
            <person name="Kohn T."/>
            <person name="Peeters S.H."/>
            <person name="Heuer A."/>
            <person name="Rast P."/>
            <person name="Oberbeckmann S."/>
            <person name="Bunk B."/>
            <person name="Jeske O."/>
            <person name="Meyerdierks A."/>
            <person name="Storesund J.E."/>
            <person name="Kallscheuer N."/>
            <person name="Luecker S."/>
            <person name="Lage O.M."/>
            <person name="Pohl T."/>
            <person name="Merkel B.J."/>
            <person name="Hornburger P."/>
            <person name="Mueller R.-W."/>
            <person name="Bruemmer F."/>
            <person name="Labrenz M."/>
            <person name="Spormann A.M."/>
            <person name="Op den Camp H."/>
            <person name="Overmann J."/>
            <person name="Amann R."/>
            <person name="Jetten M.S.M."/>
            <person name="Mascher T."/>
            <person name="Medema M.H."/>
            <person name="Devos D.P."/>
            <person name="Kaster A.-K."/>
            <person name="Ovreas L."/>
            <person name="Rohde M."/>
            <person name="Galperin M.Y."/>
            <person name="Jogler C."/>
        </authorList>
    </citation>
    <scope>NUCLEOTIDE SEQUENCE [LARGE SCALE GENOMIC DNA]</scope>
    <source>
        <strain evidence="2 3">DSM 8797</strain>
    </source>
</reference>
<protein>
    <submittedName>
        <fullName evidence="2">Uncharacterized protein</fullName>
    </submittedName>
</protein>
<accession>A0ABX5YPN6</accession>
<dbReference type="EMBL" id="CP042910">
    <property type="protein sequence ID" value="QEG17535.1"/>
    <property type="molecule type" value="Genomic_DNA"/>
</dbReference>
<dbReference type="Proteomes" id="UP000322887">
    <property type="component" value="Chromosome"/>
</dbReference>
<dbReference type="GeneID" id="98647929"/>
<organism evidence="2 3">
    <name type="scientific">Gimesia maris</name>
    <dbReference type="NCBI Taxonomy" id="122"/>
    <lineage>
        <taxon>Bacteria</taxon>
        <taxon>Pseudomonadati</taxon>
        <taxon>Planctomycetota</taxon>
        <taxon>Planctomycetia</taxon>
        <taxon>Planctomycetales</taxon>
        <taxon>Planctomycetaceae</taxon>
        <taxon>Gimesia</taxon>
    </lineage>
</organism>
<keyword evidence="3" id="KW-1185">Reference proteome</keyword>
<dbReference type="RefSeq" id="WP_002647467.1">
    <property type="nucleotide sequence ID" value="NZ_CP042910.1"/>
</dbReference>
<sequence>MIRKQPCSDDGDQGLTSGERIFLVTLEPINEHITTDDLLRKLQLVAGGCGIRINAAQLVSPESPLGSGEQDSISNFTGPSNDLF</sequence>
<feature type="compositionally biased region" description="Polar residues" evidence="1">
    <location>
        <begin position="69"/>
        <end position="84"/>
    </location>
</feature>
<evidence type="ECO:0000313" key="2">
    <source>
        <dbReference type="EMBL" id="QEG17535.1"/>
    </source>
</evidence>